<feature type="signal peptide" evidence="1">
    <location>
        <begin position="1"/>
        <end position="17"/>
    </location>
</feature>
<name>A0ABV4NIP6_9GAMM</name>
<accession>A0ABV4NIP6</accession>
<dbReference type="RefSeq" id="WP_299586703.1">
    <property type="nucleotide sequence ID" value="NZ_JBGMEL010000001.1"/>
</dbReference>
<keyword evidence="1" id="KW-0732">Signal</keyword>
<evidence type="ECO:0000256" key="1">
    <source>
        <dbReference type="SAM" id="SignalP"/>
    </source>
</evidence>
<comment type="caution">
    <text evidence="2">The sequence shown here is derived from an EMBL/GenBank/DDBJ whole genome shotgun (WGS) entry which is preliminary data.</text>
</comment>
<protein>
    <submittedName>
        <fullName evidence="2">Uncharacterized protein</fullName>
    </submittedName>
</protein>
<gene>
    <name evidence="2" type="ORF">ACCI51_01925</name>
</gene>
<reference evidence="2 3" key="1">
    <citation type="submission" date="2024-08" db="EMBL/GenBank/DDBJ databases">
        <authorList>
            <person name="Ishaq N."/>
        </authorList>
    </citation>
    <scope>NUCLEOTIDE SEQUENCE [LARGE SCALE GENOMIC DNA]</scope>
    <source>
        <strain evidence="2 3">JCM 30400</strain>
    </source>
</reference>
<keyword evidence="3" id="KW-1185">Reference proteome</keyword>
<organism evidence="2 3">
    <name type="scientific">Microbulbifer echini</name>
    <dbReference type="NCBI Taxonomy" id="1529067"/>
    <lineage>
        <taxon>Bacteria</taxon>
        <taxon>Pseudomonadati</taxon>
        <taxon>Pseudomonadota</taxon>
        <taxon>Gammaproteobacteria</taxon>
        <taxon>Cellvibrionales</taxon>
        <taxon>Microbulbiferaceae</taxon>
        <taxon>Microbulbifer</taxon>
    </lineage>
</organism>
<evidence type="ECO:0000313" key="3">
    <source>
        <dbReference type="Proteomes" id="UP001569414"/>
    </source>
</evidence>
<dbReference type="Proteomes" id="UP001569414">
    <property type="component" value="Unassembled WGS sequence"/>
</dbReference>
<evidence type="ECO:0000313" key="2">
    <source>
        <dbReference type="EMBL" id="MFA0789283.1"/>
    </source>
</evidence>
<sequence length="121" mass="14303">MRLILFFLLLFSTSVFAVEQQQPLKTMSTCLVMNKWSAWGMWEFQVYAMAREKILIGDKENHFLITADERGFRHIIAGEEVANYPEATTLEDLGRLCMENCPLNHTKRMNWFKRRCKSYES</sequence>
<dbReference type="EMBL" id="JBGMEL010000001">
    <property type="protein sequence ID" value="MFA0789283.1"/>
    <property type="molecule type" value="Genomic_DNA"/>
</dbReference>
<proteinExistence type="predicted"/>
<feature type="chain" id="PRO_5045611887" evidence="1">
    <location>
        <begin position="18"/>
        <end position="121"/>
    </location>
</feature>